<organism evidence="7 8">
    <name type="scientific">Arthrobacter horti</name>
    <dbReference type="NCBI Taxonomy" id="3068273"/>
    <lineage>
        <taxon>Bacteria</taxon>
        <taxon>Bacillati</taxon>
        <taxon>Actinomycetota</taxon>
        <taxon>Actinomycetes</taxon>
        <taxon>Micrococcales</taxon>
        <taxon>Micrococcaceae</taxon>
        <taxon>Arthrobacter</taxon>
    </lineage>
</organism>
<keyword evidence="1" id="KW-0547">Nucleotide-binding</keyword>
<comment type="caution">
    <text evidence="7">The sequence shown here is derived from an EMBL/GenBank/DDBJ whole genome shotgun (WGS) entry which is preliminary data.</text>
</comment>
<dbReference type="Gene3D" id="3.30.1360.40">
    <property type="match status" value="1"/>
</dbReference>
<evidence type="ECO:0000313" key="8">
    <source>
        <dbReference type="Proteomes" id="UP001232725"/>
    </source>
</evidence>
<dbReference type="PANTHER" id="PTHR43309:SF3">
    <property type="entry name" value="5-OXOPROLINASE SUBUNIT C"/>
    <property type="match status" value="1"/>
</dbReference>
<evidence type="ECO:0000256" key="3">
    <source>
        <dbReference type="ARBA" id="ARBA00022840"/>
    </source>
</evidence>
<dbReference type="InterPro" id="IPR003778">
    <property type="entry name" value="CT_A_B"/>
</dbReference>
<dbReference type="Proteomes" id="UP001232725">
    <property type="component" value="Unassembled WGS sequence"/>
</dbReference>
<dbReference type="SUPFAM" id="SSF160467">
    <property type="entry name" value="PH0987 N-terminal domain-like"/>
    <property type="match status" value="1"/>
</dbReference>
<evidence type="ECO:0000259" key="6">
    <source>
        <dbReference type="SMART" id="SM00797"/>
    </source>
</evidence>
<dbReference type="InterPro" id="IPR029000">
    <property type="entry name" value="Cyclophilin-like_dom_sf"/>
</dbReference>
<keyword evidence="8" id="KW-1185">Reference proteome</keyword>
<sequence>MGRLLGLRRAGDRAVLAELDSLDAVLALQAGLLAEPPAGVVDVVAAARTVLVTVGLPRALAGVAERIRAVDLSAPPVTAGRLVTVEVVYDGEDLADVARLTGVSAEAVVAAHTAAEWTAAFGGFAPGFAYLSAPGVVPVPRRTSPRTRVPAGSVALAGEYSAVYPNDSPGGWQLIGRTGAALWDPSREEPALIQAGDRVRFTAVREVVSAVSAVTSADSGPVALEVLAPGLQTLIQDLGRPGHASSGVSESGAMDRGALKRANRMVGNPAGSPGLETLLGGLRLRAAEDVILAVTGARVPLTITTAEGAEASVAMDCPFPLLAGESLELGMADAGLRSYVAVRAGVRAETVLGSAASDVLSGLGPSPVAAGTRLGVLCDSISGAVGSPEAPAPLPGAVTELRVVPGPRAEWFTDESVEAFFSQEWKVTAESNRVGIRLAGEWADGGEGPGRSGSRPGSRRGLTRAVDGELQSEGTVRGAVQVPASGLPLVFMADHPVTGGYPVIGVVLDADQDRMAQLPPGSAVRFVRAEDGGCEL</sequence>
<dbReference type="InterPro" id="IPR052708">
    <property type="entry name" value="PxpC"/>
</dbReference>
<evidence type="ECO:0000256" key="1">
    <source>
        <dbReference type="ARBA" id="ARBA00022741"/>
    </source>
</evidence>
<feature type="domain" description="Carboxyltransferase" evidence="5">
    <location>
        <begin position="5"/>
        <end position="193"/>
    </location>
</feature>
<keyword evidence="3" id="KW-0067">ATP-binding</keyword>
<evidence type="ECO:0000256" key="2">
    <source>
        <dbReference type="ARBA" id="ARBA00022801"/>
    </source>
</evidence>
<dbReference type="PANTHER" id="PTHR43309">
    <property type="entry name" value="5-OXOPROLINASE SUBUNIT C"/>
    <property type="match status" value="1"/>
</dbReference>
<dbReference type="SMART" id="SM00796">
    <property type="entry name" value="AHS1"/>
    <property type="match status" value="1"/>
</dbReference>
<dbReference type="Pfam" id="PF02682">
    <property type="entry name" value="CT_C_D"/>
    <property type="match status" value="1"/>
</dbReference>
<dbReference type="RefSeq" id="WP_305996004.1">
    <property type="nucleotide sequence ID" value="NZ_JAVALS010000003.1"/>
</dbReference>
<keyword evidence="2" id="KW-0378">Hydrolase</keyword>
<feature type="region of interest" description="Disordered" evidence="4">
    <location>
        <begin position="441"/>
        <end position="463"/>
    </location>
</feature>
<dbReference type="InterPro" id="IPR003833">
    <property type="entry name" value="CT_C_D"/>
</dbReference>
<reference evidence="7 8" key="1">
    <citation type="submission" date="2023-08" db="EMBL/GenBank/DDBJ databases">
        <title>Arthrobacter horti sp. nov., isolated from forest soil.</title>
        <authorList>
            <person name="Park M."/>
        </authorList>
    </citation>
    <scope>NUCLEOTIDE SEQUENCE [LARGE SCALE GENOMIC DNA]</scope>
    <source>
        <strain evidence="7 8">YJM1</strain>
    </source>
</reference>
<dbReference type="Pfam" id="PF02626">
    <property type="entry name" value="CT_A_B"/>
    <property type="match status" value="1"/>
</dbReference>
<dbReference type="SUPFAM" id="SSF50891">
    <property type="entry name" value="Cyclophilin-like"/>
    <property type="match status" value="2"/>
</dbReference>
<dbReference type="EMBL" id="JAVALS010000003">
    <property type="protein sequence ID" value="MDP5226961.1"/>
    <property type="molecule type" value="Genomic_DNA"/>
</dbReference>
<evidence type="ECO:0000259" key="5">
    <source>
        <dbReference type="SMART" id="SM00796"/>
    </source>
</evidence>
<feature type="domain" description="Carboxyltransferase" evidence="6">
    <location>
        <begin position="245"/>
        <end position="536"/>
    </location>
</feature>
<dbReference type="NCBIfam" id="TIGR00724">
    <property type="entry name" value="urea_amlyse_rel"/>
    <property type="match status" value="1"/>
</dbReference>
<evidence type="ECO:0000256" key="4">
    <source>
        <dbReference type="SAM" id="MobiDB-lite"/>
    </source>
</evidence>
<evidence type="ECO:0000313" key="7">
    <source>
        <dbReference type="EMBL" id="MDP5226961.1"/>
    </source>
</evidence>
<name>A0ABT9IN06_9MICC</name>
<dbReference type="Gene3D" id="2.40.100.10">
    <property type="entry name" value="Cyclophilin-like"/>
    <property type="match status" value="2"/>
</dbReference>
<gene>
    <name evidence="7" type="ORF">Q9R02_07350</name>
</gene>
<accession>A0ABT9IN06</accession>
<dbReference type="SMART" id="SM00797">
    <property type="entry name" value="AHS2"/>
    <property type="match status" value="1"/>
</dbReference>
<proteinExistence type="predicted"/>
<protein>
    <submittedName>
        <fullName evidence="7">5-oxoprolinase/urea amidolyase family protein</fullName>
    </submittedName>
</protein>